<comment type="caution">
    <text evidence="2">The sequence shown here is derived from an EMBL/GenBank/DDBJ whole genome shotgun (WGS) entry which is preliminary data.</text>
</comment>
<evidence type="ECO:0000256" key="1">
    <source>
        <dbReference type="SAM" id="MobiDB-lite"/>
    </source>
</evidence>
<feature type="region of interest" description="Disordered" evidence="1">
    <location>
        <begin position="1"/>
        <end position="39"/>
    </location>
</feature>
<reference evidence="2 3" key="1">
    <citation type="submission" date="2018-08" db="EMBL/GenBank/DDBJ databases">
        <title>Meiothermus terrae DSM 26712 genome sequencing project.</title>
        <authorList>
            <person name="Da Costa M.S."/>
            <person name="Albuquerque L."/>
            <person name="Raposo P."/>
            <person name="Froufe H.J.C."/>
            <person name="Barroso C.S."/>
            <person name="Egas C."/>
        </authorList>
    </citation>
    <scope>NUCLEOTIDE SEQUENCE [LARGE SCALE GENOMIC DNA]</scope>
    <source>
        <strain evidence="2 3">DSM 26712</strain>
    </source>
</reference>
<organism evidence="2 3">
    <name type="scientific">Calidithermus terrae</name>
    <dbReference type="NCBI Taxonomy" id="1408545"/>
    <lineage>
        <taxon>Bacteria</taxon>
        <taxon>Thermotogati</taxon>
        <taxon>Deinococcota</taxon>
        <taxon>Deinococci</taxon>
        <taxon>Thermales</taxon>
        <taxon>Thermaceae</taxon>
        <taxon>Calidithermus</taxon>
    </lineage>
</organism>
<accession>A0A399E0I5</accession>
<dbReference type="Proteomes" id="UP000265715">
    <property type="component" value="Unassembled WGS sequence"/>
</dbReference>
<keyword evidence="3" id="KW-1185">Reference proteome</keyword>
<gene>
    <name evidence="2" type="ORF">Mterra_03923</name>
</gene>
<proteinExistence type="predicted"/>
<evidence type="ECO:0000313" key="3">
    <source>
        <dbReference type="Proteomes" id="UP000265715"/>
    </source>
</evidence>
<sequence>MTSGGRIPVRPGPEDGTGALSPEERESLEEDQTPNPGRK</sequence>
<name>A0A399E0I5_9DEIN</name>
<evidence type="ECO:0000313" key="2">
    <source>
        <dbReference type="EMBL" id="RIH75990.1"/>
    </source>
</evidence>
<dbReference type="AlphaFoldDB" id="A0A399E0I5"/>
<dbReference type="EMBL" id="QXDL01000336">
    <property type="protein sequence ID" value="RIH75990.1"/>
    <property type="molecule type" value="Genomic_DNA"/>
</dbReference>
<protein>
    <submittedName>
        <fullName evidence="2">Uncharacterized protein</fullName>
    </submittedName>
</protein>